<evidence type="ECO:0000313" key="5">
    <source>
        <dbReference type="Proteomes" id="UP000242770"/>
    </source>
</evidence>
<reference evidence="5" key="2">
    <citation type="submission" date="2014-06" db="EMBL/GenBank/DDBJ databases">
        <authorList>
            <person name="Berkman P.J."/>
        </authorList>
    </citation>
    <scope>NUCLEOTIDE SEQUENCE [LARGE SCALE GENOMIC DNA]</scope>
</reference>
<dbReference type="EMBL" id="CCFA01002709">
    <property type="protein sequence ID" value="CDS00514.1"/>
    <property type="molecule type" value="Genomic_DNA"/>
</dbReference>
<sequence length="243" mass="25244">MKLAIPLSASLLVLASIIAASSLNDVKKDIIAIDTSVDNLYQHSQVQSLNYFTGLAIREAADSLTANIKTGAECVQHLDEKPTDKDANLILSTLGKTEGKVKLVVDQMIRLKPQFEKLGVVGIAAQSVGAFQTETKSFANQLVKLAPAQEQKAAVQLAASFNKELKRCNDAYNPGASTAANPGVRSAPVTGGASGAQQPGATDGSGARAYGGGASGDAGAGNKPHGLLKRRSRHGHKQDEQSA</sequence>
<dbReference type="GO" id="GO:0005576">
    <property type="term" value="C:extracellular region"/>
    <property type="evidence" value="ECO:0007669"/>
    <property type="project" value="TreeGrafter"/>
</dbReference>
<dbReference type="PANTHER" id="PTHR38123">
    <property type="entry name" value="CELL WALL SERINE-THREONINE-RICH GALACTOMANNOPROTEIN MP1 (AFU_ORTHOLOGUE AFUA_4G03240)"/>
    <property type="match status" value="1"/>
</dbReference>
<evidence type="ECO:0008006" key="6">
    <source>
        <dbReference type="Google" id="ProtNLM"/>
    </source>
</evidence>
<dbReference type="AlphaFoldDB" id="A0A0F7RZJ7"/>
<feature type="region of interest" description="Disordered" evidence="1">
    <location>
        <begin position="174"/>
        <end position="243"/>
    </location>
</feature>
<feature type="signal peptide" evidence="2">
    <location>
        <begin position="1"/>
        <end position="20"/>
    </location>
</feature>
<gene>
    <name evidence="3" type="primary">SSCI45050.1</name>
    <name evidence="4" type="ORF">SPSC_05504</name>
</gene>
<feature type="chain" id="PRO_5015039028" description="Cell wall protein" evidence="2">
    <location>
        <begin position="21"/>
        <end position="243"/>
    </location>
</feature>
<dbReference type="Proteomes" id="UP000242770">
    <property type="component" value="Unassembled WGS sequence"/>
</dbReference>
<evidence type="ECO:0000313" key="3">
    <source>
        <dbReference type="EMBL" id="CDS00514.1"/>
    </source>
</evidence>
<dbReference type="EMBL" id="LK056686">
    <property type="protein sequence ID" value="CDU25611.1"/>
    <property type="molecule type" value="Genomic_DNA"/>
</dbReference>
<feature type="compositionally biased region" description="Basic residues" evidence="1">
    <location>
        <begin position="226"/>
        <end position="236"/>
    </location>
</feature>
<reference evidence="4" key="3">
    <citation type="submission" date="2014-06" db="EMBL/GenBank/DDBJ databases">
        <authorList>
            <person name="Ju J."/>
            <person name="Zhang J."/>
        </authorList>
    </citation>
    <scope>NUCLEOTIDE SEQUENCE</scope>
    <source>
        <strain evidence="4">SscI8</strain>
    </source>
</reference>
<evidence type="ECO:0000313" key="4">
    <source>
        <dbReference type="EMBL" id="CDU25611.1"/>
    </source>
</evidence>
<dbReference type="InterPro" id="IPR021054">
    <property type="entry name" value="Cell_wall_mannoprotein_1"/>
</dbReference>
<protein>
    <recommendedName>
        <fullName evidence="6">Cell wall protein</fullName>
    </recommendedName>
</protein>
<keyword evidence="5" id="KW-1185">Reference proteome</keyword>
<dbReference type="OrthoDB" id="3485059at2759"/>
<accession>A0A0F7RZJ7</accession>
<evidence type="ECO:0000256" key="2">
    <source>
        <dbReference type="SAM" id="SignalP"/>
    </source>
</evidence>
<organism evidence="3 5">
    <name type="scientific">Sporisorium scitamineum</name>
    <dbReference type="NCBI Taxonomy" id="49012"/>
    <lineage>
        <taxon>Eukaryota</taxon>
        <taxon>Fungi</taxon>
        <taxon>Dikarya</taxon>
        <taxon>Basidiomycota</taxon>
        <taxon>Ustilaginomycotina</taxon>
        <taxon>Ustilaginomycetes</taxon>
        <taxon>Ustilaginales</taxon>
        <taxon>Ustilaginaceae</taxon>
        <taxon>Sporisorium</taxon>
    </lineage>
</organism>
<dbReference type="PANTHER" id="PTHR38123:SF1">
    <property type="entry name" value="HYDROPHOBIC SURFACE BINDING PROTEIN"/>
    <property type="match status" value="1"/>
</dbReference>
<evidence type="ECO:0000256" key="1">
    <source>
        <dbReference type="SAM" id="MobiDB-lite"/>
    </source>
</evidence>
<feature type="compositionally biased region" description="Gly residues" evidence="1">
    <location>
        <begin position="209"/>
        <end position="219"/>
    </location>
</feature>
<proteinExistence type="predicted"/>
<keyword evidence="2" id="KW-0732">Signal</keyword>
<dbReference type="Gene3D" id="1.20.1280.140">
    <property type="match status" value="1"/>
</dbReference>
<name>A0A0F7RZJ7_9BASI</name>
<dbReference type="Pfam" id="PF12296">
    <property type="entry name" value="HsbA"/>
    <property type="match status" value="1"/>
</dbReference>
<reference evidence="3" key="1">
    <citation type="submission" date="2014-06" db="EMBL/GenBank/DDBJ databases">
        <authorList>
            <person name="Berkman J.Paul."/>
        </authorList>
    </citation>
    <scope>NUCLEOTIDE SEQUENCE [LARGE SCALE GENOMIC DNA]</scope>
</reference>